<comment type="caution">
    <text evidence="6">The sequence shown here is derived from an EMBL/GenBank/DDBJ whole genome shotgun (WGS) entry which is preliminary data.</text>
</comment>
<feature type="region of interest" description="Disordered" evidence="4">
    <location>
        <begin position="322"/>
        <end position="342"/>
    </location>
</feature>
<sequence length="342" mass="37732">MRSSVVAARASLYSRTQWNRAVALPLSFKAVTPISPLVFPGRSSYLSFRILGFSLKYRQTLVISETHLSESAESGLEAEHSSIDFAENGAAQLTNFANGKEIYGRSNENIEKNDCTHTEKFAQDNRWCEEEERRICVCILTSMKQLWKNRRSNSWQSWKSEARLHCQLCLNNSFNSLKELSASFVVTCVAMNNMQKLAQVLRVQSLVFSRDHNGCEEIEDTNAPLVAEFSSRGANIIVPEILKPDISAPGVDILAACSAAVSPSVGALDKRSVKYDFVSWTSMACPHVTGAAGDVKSFHPDWSPFTIKSTLMNTGWPMNDTQRFASGSGHLNPGQAADPGLV</sequence>
<dbReference type="OrthoDB" id="4803627at2759"/>
<protein>
    <recommendedName>
        <fullName evidence="5">Peptidase S8/S53 domain-containing protein</fullName>
    </recommendedName>
</protein>
<evidence type="ECO:0000256" key="3">
    <source>
        <dbReference type="ARBA" id="ARBA00022729"/>
    </source>
</evidence>
<gene>
    <name evidence="6" type="ORF">FNV43_RR05622</name>
</gene>
<dbReference type="SUPFAM" id="SSF52743">
    <property type="entry name" value="Subtilisin-like"/>
    <property type="match status" value="1"/>
</dbReference>
<organism evidence="6 7">
    <name type="scientific">Rhamnella rubrinervis</name>
    <dbReference type="NCBI Taxonomy" id="2594499"/>
    <lineage>
        <taxon>Eukaryota</taxon>
        <taxon>Viridiplantae</taxon>
        <taxon>Streptophyta</taxon>
        <taxon>Embryophyta</taxon>
        <taxon>Tracheophyta</taxon>
        <taxon>Spermatophyta</taxon>
        <taxon>Magnoliopsida</taxon>
        <taxon>eudicotyledons</taxon>
        <taxon>Gunneridae</taxon>
        <taxon>Pentapetalae</taxon>
        <taxon>rosids</taxon>
        <taxon>fabids</taxon>
        <taxon>Rosales</taxon>
        <taxon>Rhamnaceae</taxon>
        <taxon>rhamnoid group</taxon>
        <taxon>Rhamneae</taxon>
        <taxon>Rhamnella</taxon>
    </lineage>
</organism>
<reference evidence="6" key="1">
    <citation type="submission" date="2020-03" db="EMBL/GenBank/DDBJ databases">
        <title>A high-quality chromosome-level genome assembly of a woody plant with both climbing and erect habits, Rhamnella rubrinervis.</title>
        <authorList>
            <person name="Lu Z."/>
            <person name="Yang Y."/>
            <person name="Zhu X."/>
            <person name="Sun Y."/>
        </authorList>
    </citation>
    <scope>NUCLEOTIDE SEQUENCE</scope>
    <source>
        <strain evidence="6">BYM</strain>
        <tissue evidence="6">Leaf</tissue>
    </source>
</reference>
<comment type="similarity">
    <text evidence="2">Belongs to the peptidase S8 family.</text>
</comment>
<dbReference type="Proteomes" id="UP000796880">
    <property type="component" value="Unassembled WGS sequence"/>
</dbReference>
<dbReference type="PANTHER" id="PTHR10795">
    <property type="entry name" value="PROPROTEIN CONVERTASE SUBTILISIN/KEXIN"/>
    <property type="match status" value="1"/>
</dbReference>
<accession>A0A8K0HPD8</accession>
<evidence type="ECO:0000313" key="7">
    <source>
        <dbReference type="Proteomes" id="UP000796880"/>
    </source>
</evidence>
<evidence type="ECO:0000259" key="5">
    <source>
        <dbReference type="Pfam" id="PF00082"/>
    </source>
</evidence>
<dbReference type="GO" id="GO:0005576">
    <property type="term" value="C:extracellular region"/>
    <property type="evidence" value="ECO:0007669"/>
    <property type="project" value="UniProtKB-SubCell"/>
</dbReference>
<evidence type="ECO:0000256" key="4">
    <source>
        <dbReference type="SAM" id="MobiDB-lite"/>
    </source>
</evidence>
<evidence type="ECO:0000313" key="6">
    <source>
        <dbReference type="EMBL" id="KAF3455174.1"/>
    </source>
</evidence>
<dbReference type="InterPro" id="IPR036852">
    <property type="entry name" value="Peptidase_S8/S53_dom_sf"/>
</dbReference>
<keyword evidence="3" id="KW-0732">Signal</keyword>
<dbReference type="GO" id="GO:0006508">
    <property type="term" value="P:proteolysis"/>
    <property type="evidence" value="ECO:0007669"/>
    <property type="project" value="InterPro"/>
</dbReference>
<evidence type="ECO:0000256" key="1">
    <source>
        <dbReference type="ARBA" id="ARBA00004613"/>
    </source>
</evidence>
<dbReference type="GO" id="GO:0004252">
    <property type="term" value="F:serine-type endopeptidase activity"/>
    <property type="evidence" value="ECO:0007669"/>
    <property type="project" value="InterPro"/>
</dbReference>
<dbReference type="EMBL" id="VOIH02000002">
    <property type="protein sequence ID" value="KAF3455174.1"/>
    <property type="molecule type" value="Genomic_DNA"/>
</dbReference>
<feature type="domain" description="Peptidase S8/S53" evidence="5">
    <location>
        <begin position="193"/>
        <end position="315"/>
    </location>
</feature>
<dbReference type="Pfam" id="PF00082">
    <property type="entry name" value="Peptidase_S8"/>
    <property type="match status" value="1"/>
</dbReference>
<proteinExistence type="inferred from homology"/>
<dbReference type="Gene3D" id="3.40.50.200">
    <property type="entry name" value="Peptidase S8/S53 domain"/>
    <property type="match status" value="1"/>
</dbReference>
<comment type="subcellular location">
    <subcellularLocation>
        <location evidence="1">Secreted</location>
    </subcellularLocation>
</comment>
<name>A0A8K0HPD8_9ROSA</name>
<dbReference type="InterPro" id="IPR045051">
    <property type="entry name" value="SBT"/>
</dbReference>
<dbReference type="Gene3D" id="3.50.30.30">
    <property type="match status" value="1"/>
</dbReference>
<evidence type="ECO:0000256" key="2">
    <source>
        <dbReference type="ARBA" id="ARBA00011073"/>
    </source>
</evidence>
<keyword evidence="7" id="KW-1185">Reference proteome</keyword>
<dbReference type="InterPro" id="IPR000209">
    <property type="entry name" value="Peptidase_S8/S53_dom"/>
</dbReference>
<dbReference type="AlphaFoldDB" id="A0A8K0HPD8"/>